<proteinExistence type="predicted"/>
<feature type="domain" description="WRKY19-like zinc finger" evidence="2">
    <location>
        <begin position="292"/>
        <end position="315"/>
    </location>
</feature>
<accession>A0AAV1UGA3</accession>
<dbReference type="InterPro" id="IPR056866">
    <property type="entry name" value="Znf_WRKY19"/>
</dbReference>
<name>A0AAV1UGA3_9STRA</name>
<feature type="compositionally biased region" description="Basic and acidic residues" evidence="1">
    <location>
        <begin position="184"/>
        <end position="195"/>
    </location>
</feature>
<dbReference type="Pfam" id="PF24906">
    <property type="entry name" value="Zf_WRKY19"/>
    <property type="match status" value="4"/>
</dbReference>
<evidence type="ECO:0000313" key="4">
    <source>
        <dbReference type="Proteomes" id="UP001162060"/>
    </source>
</evidence>
<feature type="domain" description="WRKY19-like zinc finger" evidence="2">
    <location>
        <begin position="268"/>
        <end position="291"/>
    </location>
</feature>
<gene>
    <name evidence="3" type="ORF">PM001_LOCUS18804</name>
</gene>
<feature type="region of interest" description="Disordered" evidence="1">
    <location>
        <begin position="184"/>
        <end position="239"/>
    </location>
</feature>
<organism evidence="3 4">
    <name type="scientific">Peronospora matthiolae</name>
    <dbReference type="NCBI Taxonomy" id="2874970"/>
    <lineage>
        <taxon>Eukaryota</taxon>
        <taxon>Sar</taxon>
        <taxon>Stramenopiles</taxon>
        <taxon>Oomycota</taxon>
        <taxon>Peronosporomycetes</taxon>
        <taxon>Peronosporales</taxon>
        <taxon>Peronosporaceae</taxon>
        <taxon>Peronospora</taxon>
    </lineage>
</organism>
<evidence type="ECO:0000259" key="2">
    <source>
        <dbReference type="Pfam" id="PF24906"/>
    </source>
</evidence>
<evidence type="ECO:0000256" key="1">
    <source>
        <dbReference type="SAM" id="MobiDB-lite"/>
    </source>
</evidence>
<feature type="domain" description="WRKY19-like zinc finger" evidence="2">
    <location>
        <begin position="316"/>
        <end position="338"/>
    </location>
</feature>
<dbReference type="PANTHER" id="PTHR31827:SF1">
    <property type="entry name" value="EMB|CAB89363.1"/>
    <property type="match status" value="1"/>
</dbReference>
<reference evidence="3" key="1">
    <citation type="submission" date="2024-01" db="EMBL/GenBank/DDBJ databases">
        <authorList>
            <person name="Webb A."/>
        </authorList>
    </citation>
    <scope>NUCLEOTIDE SEQUENCE</scope>
    <source>
        <strain evidence="3">Pm1</strain>
    </source>
</reference>
<protein>
    <recommendedName>
        <fullName evidence="2">WRKY19-like zinc finger domain-containing protein</fullName>
    </recommendedName>
</protein>
<evidence type="ECO:0000313" key="3">
    <source>
        <dbReference type="EMBL" id="CAK7933654.1"/>
    </source>
</evidence>
<dbReference type="EMBL" id="CAKLBY020000195">
    <property type="protein sequence ID" value="CAK7933654.1"/>
    <property type="molecule type" value="Genomic_DNA"/>
</dbReference>
<feature type="domain" description="WRKY19-like zinc finger" evidence="2">
    <location>
        <begin position="247"/>
        <end position="267"/>
    </location>
</feature>
<dbReference type="Proteomes" id="UP001162060">
    <property type="component" value="Unassembled WGS sequence"/>
</dbReference>
<dbReference type="PANTHER" id="PTHR31827">
    <property type="entry name" value="EMB|CAB89363.1"/>
    <property type="match status" value="1"/>
</dbReference>
<sequence length="352" mass="38770">MTFLKPETTCSELESQQHVDLLQTDRTGLSPSCHHIFSPWFPTLVDSPAVPEAVTCLFSERRLEPCEWIELLEQTECLDYVSPDVDACIEMQSRIEGDQELELTGTEFITSPAIPKLPSLVSLSVERNTNSMPMAQPQGTLPRRPGLREKFPRQQLPTDYTDAHYPHNYLLTVDRLVEDKQAMRVERSAERRSSERQSASRSLRFEVPQQINSSRPKRASWGGHSARANARAMSRRQCKSTRKSKDCMIPGCVKGARSRGLCKRHGGGKRCTFSGCARSDQGGGFCIAHGGGKRCATEGCKNSAQSRGRCKSHGGGKRCRAEGCAKSSQGGGFCRGHGAGRASKVKTANILL</sequence>
<comment type="caution">
    <text evidence="3">The sequence shown here is derived from an EMBL/GenBank/DDBJ whole genome shotgun (WGS) entry which is preliminary data.</text>
</comment>
<dbReference type="AlphaFoldDB" id="A0AAV1UGA3"/>